<feature type="region of interest" description="Disordered" evidence="1">
    <location>
        <begin position="1"/>
        <end position="25"/>
    </location>
</feature>
<evidence type="ECO:0000313" key="3">
    <source>
        <dbReference type="Proteomes" id="UP000275846"/>
    </source>
</evidence>
<reference evidence="2 3" key="2">
    <citation type="submission" date="2018-11" db="EMBL/GenBank/DDBJ databases">
        <authorList>
            <consortium name="Pathogen Informatics"/>
        </authorList>
    </citation>
    <scope>NUCLEOTIDE SEQUENCE [LARGE SCALE GENOMIC DNA]</scope>
    <source>
        <strain evidence="2 3">NST_G2</strain>
    </source>
</reference>
<evidence type="ECO:0000256" key="1">
    <source>
        <dbReference type="SAM" id="MobiDB-lite"/>
    </source>
</evidence>
<gene>
    <name evidence="2" type="ORF">SSLN_LOCUS17942</name>
</gene>
<name>A0A183TN94_SCHSO</name>
<dbReference type="AlphaFoldDB" id="A0A183TN94"/>
<keyword evidence="3" id="KW-1185">Reference proteome</keyword>
<dbReference type="EMBL" id="UYSU01043396">
    <property type="protein sequence ID" value="VDM04328.1"/>
    <property type="molecule type" value="Genomic_DNA"/>
</dbReference>
<dbReference type="InterPro" id="IPR036691">
    <property type="entry name" value="Endo/exonu/phosph_ase_sf"/>
</dbReference>
<accession>A0A183TN94</accession>
<protein>
    <submittedName>
        <fullName evidence="4">ULP_PROTEASE domain-containing protein</fullName>
    </submittedName>
</protein>
<dbReference type="Proteomes" id="UP000275846">
    <property type="component" value="Unassembled WGS sequence"/>
</dbReference>
<evidence type="ECO:0000313" key="4">
    <source>
        <dbReference type="WBParaSite" id="SSLN_0001862001-mRNA-1"/>
    </source>
</evidence>
<reference evidence="4" key="1">
    <citation type="submission" date="2016-06" db="UniProtKB">
        <authorList>
            <consortium name="WormBaseParasite"/>
        </authorList>
    </citation>
    <scope>IDENTIFICATION</scope>
</reference>
<evidence type="ECO:0000313" key="2">
    <source>
        <dbReference type="EMBL" id="VDM04328.1"/>
    </source>
</evidence>
<dbReference type="Gene3D" id="3.60.10.10">
    <property type="entry name" value="Endonuclease/exonuclease/phosphatase"/>
    <property type="match status" value="1"/>
</dbReference>
<proteinExistence type="predicted"/>
<dbReference type="WBParaSite" id="SSLN_0001862001-mRNA-1">
    <property type="protein sequence ID" value="SSLN_0001862001-mRNA-1"/>
    <property type="gene ID" value="SSLN_0001862001"/>
</dbReference>
<organism evidence="4">
    <name type="scientific">Schistocephalus solidus</name>
    <name type="common">Tapeworm</name>
    <dbReference type="NCBI Taxonomy" id="70667"/>
    <lineage>
        <taxon>Eukaryota</taxon>
        <taxon>Metazoa</taxon>
        <taxon>Spiralia</taxon>
        <taxon>Lophotrochozoa</taxon>
        <taxon>Platyhelminthes</taxon>
        <taxon>Cestoda</taxon>
        <taxon>Eucestoda</taxon>
        <taxon>Diphyllobothriidea</taxon>
        <taxon>Diphyllobothriidae</taxon>
        <taxon>Schistocephalus</taxon>
    </lineage>
</organism>
<sequence>MPSGLLGQFEEQPAGTEDDISRSGTGVLQERRDAGVAFAIRKDIVVYLPCLSQCINDPLMSLRLPLRVDKFATDINHAAWQGVLGPHGLGSCNDNYLLLLRTCAEHRLLLTNTFFRLPMRQMVTWVHPRSRHWHLLDYVYVRRRDKQDVLVTKAIHDTDGWTDHRLSISHMRPRFQGRRRPKGKRPPGKLNTLLLNLSAHCVEFSNQITEKLQNLHASDKNATVAARWCQLQNVIQSTTLKVLEPARRQHQDWFDDSDADLSN</sequence>